<sequence length="538" mass="58999">MVSWRKPFSGRSGADVATADSASQISDGSITYIGEKGGNDAGATYQEASGAPVESDSPLGYAVGPITILLMNISMMIGTGIYSTPSAILAGTGSVGLSFIYWTIGFLVCIASGSVYLEYTAYFPSRSGSEVVFLEQAFPRPMWFFPTTFAVQNVILSFASSNAIVLANYLFAISGKEGTDWQVKGVALAGYTVAILSLTFHTKFSYYLSNAIGLVKIATLLFVIVTGFVVLGGNTKIENPTVNFQNSFQGTEAASAYGLTNALYRIIFSYGGYNNAFNVVNEVKNPVKSLRKYAFLALFIVYVLYMFANVAFFAAGVLPWTKFWVTTRPFATPIGPYFVKWALTALMILALPSGDAFNFVSDLSILPTAAFNLVMAVGLYVVRWRRRRANLPPPEFRAWQPVVIFNILVQLYLLVMPWYPPEGGQYAGDVSFWYGTYVVTGVGILIACGTYYWFWAKLIPRWKGYQLRQEVIKLDNGAQTHEIKRVSNDELAEFDATHDAAGRLKVASSESHEQEKLESGSEDGEARKITTTQTTLLV</sequence>
<keyword evidence="4 6" id="KW-0472">Membrane</keyword>
<keyword evidence="3 6" id="KW-1133">Transmembrane helix</keyword>
<feature type="transmembrane region" description="Helical" evidence="6">
    <location>
        <begin position="149"/>
        <end position="171"/>
    </location>
</feature>
<evidence type="ECO:0000256" key="3">
    <source>
        <dbReference type="ARBA" id="ARBA00022989"/>
    </source>
</evidence>
<dbReference type="PANTHER" id="PTHR11785:SF353">
    <property type="entry name" value="METHIONINE TRANSPORTER (EUROFUNG)"/>
    <property type="match status" value="1"/>
</dbReference>
<feature type="transmembrane region" description="Helical" evidence="6">
    <location>
        <begin position="432"/>
        <end position="454"/>
    </location>
</feature>
<gene>
    <name evidence="7" type="ORF">Daus18300_012224</name>
</gene>
<comment type="caution">
    <text evidence="7">The sequence shown here is derived from an EMBL/GenBank/DDBJ whole genome shotgun (WGS) entry which is preliminary data.</text>
</comment>
<dbReference type="EMBL" id="JAWRVE010000161">
    <property type="protein sequence ID" value="KAL1852391.1"/>
    <property type="molecule type" value="Genomic_DNA"/>
</dbReference>
<comment type="subcellular location">
    <subcellularLocation>
        <location evidence="1">Membrane</location>
        <topology evidence="1">Multi-pass membrane protein</topology>
    </subcellularLocation>
</comment>
<evidence type="ECO:0000256" key="2">
    <source>
        <dbReference type="ARBA" id="ARBA00022692"/>
    </source>
</evidence>
<feature type="compositionally biased region" description="Basic and acidic residues" evidence="5">
    <location>
        <begin position="510"/>
        <end position="526"/>
    </location>
</feature>
<dbReference type="PANTHER" id="PTHR11785">
    <property type="entry name" value="AMINO ACID TRANSPORTER"/>
    <property type="match status" value="1"/>
</dbReference>
<feature type="transmembrane region" description="Helical" evidence="6">
    <location>
        <begin position="59"/>
        <end position="83"/>
    </location>
</feature>
<proteinExistence type="predicted"/>
<dbReference type="Proteomes" id="UP001583177">
    <property type="component" value="Unassembled WGS sequence"/>
</dbReference>
<dbReference type="InterPro" id="IPR050598">
    <property type="entry name" value="AminoAcid_Transporter"/>
</dbReference>
<accession>A0ABR3W3M1</accession>
<protein>
    <recommendedName>
        <fullName evidence="9">High-affinity methionine permease</fullName>
    </recommendedName>
</protein>
<evidence type="ECO:0000256" key="6">
    <source>
        <dbReference type="SAM" id="Phobius"/>
    </source>
</evidence>
<feature type="transmembrane region" description="Helical" evidence="6">
    <location>
        <begin position="207"/>
        <end position="233"/>
    </location>
</feature>
<feature type="transmembrane region" description="Helical" evidence="6">
    <location>
        <begin position="95"/>
        <end position="117"/>
    </location>
</feature>
<evidence type="ECO:0008006" key="9">
    <source>
        <dbReference type="Google" id="ProtNLM"/>
    </source>
</evidence>
<keyword evidence="8" id="KW-1185">Reference proteome</keyword>
<feature type="transmembrane region" description="Helical" evidence="6">
    <location>
        <begin position="363"/>
        <end position="382"/>
    </location>
</feature>
<feature type="region of interest" description="Disordered" evidence="5">
    <location>
        <begin position="505"/>
        <end position="526"/>
    </location>
</feature>
<dbReference type="InterPro" id="IPR002293">
    <property type="entry name" value="AA/rel_permease1"/>
</dbReference>
<dbReference type="Pfam" id="PF13520">
    <property type="entry name" value="AA_permease_2"/>
    <property type="match status" value="2"/>
</dbReference>
<feature type="transmembrane region" description="Helical" evidence="6">
    <location>
        <begin position="402"/>
        <end position="420"/>
    </location>
</feature>
<evidence type="ECO:0000256" key="1">
    <source>
        <dbReference type="ARBA" id="ARBA00004141"/>
    </source>
</evidence>
<evidence type="ECO:0000313" key="7">
    <source>
        <dbReference type="EMBL" id="KAL1852391.1"/>
    </source>
</evidence>
<evidence type="ECO:0000256" key="4">
    <source>
        <dbReference type="ARBA" id="ARBA00023136"/>
    </source>
</evidence>
<organism evidence="7 8">
    <name type="scientific">Diaporthe australafricana</name>
    <dbReference type="NCBI Taxonomy" id="127596"/>
    <lineage>
        <taxon>Eukaryota</taxon>
        <taxon>Fungi</taxon>
        <taxon>Dikarya</taxon>
        <taxon>Ascomycota</taxon>
        <taxon>Pezizomycotina</taxon>
        <taxon>Sordariomycetes</taxon>
        <taxon>Sordariomycetidae</taxon>
        <taxon>Diaporthales</taxon>
        <taxon>Diaporthaceae</taxon>
        <taxon>Diaporthe</taxon>
    </lineage>
</organism>
<evidence type="ECO:0000313" key="8">
    <source>
        <dbReference type="Proteomes" id="UP001583177"/>
    </source>
</evidence>
<keyword evidence="2 6" id="KW-0812">Transmembrane</keyword>
<name>A0ABR3W3M1_9PEZI</name>
<feature type="transmembrane region" description="Helical" evidence="6">
    <location>
        <begin position="293"/>
        <end position="318"/>
    </location>
</feature>
<evidence type="ECO:0000256" key="5">
    <source>
        <dbReference type="SAM" id="MobiDB-lite"/>
    </source>
</evidence>
<feature type="transmembrane region" description="Helical" evidence="6">
    <location>
        <begin position="183"/>
        <end position="201"/>
    </location>
</feature>
<reference evidence="7 8" key="1">
    <citation type="journal article" date="2024" name="IMA Fungus">
        <title>IMA Genome - F19 : A genome assembly and annotation guide to empower mycologists, including annotated draft genome sequences of Ceratocystis pirilliformis, Diaporthe australafricana, Fusarium ophioides, Paecilomyces lecythidis, and Sporothrix stenoceras.</title>
        <authorList>
            <person name="Aylward J."/>
            <person name="Wilson A.M."/>
            <person name="Visagie C.M."/>
            <person name="Spraker J."/>
            <person name="Barnes I."/>
            <person name="Buitendag C."/>
            <person name="Ceriani C."/>
            <person name="Del Mar Angel L."/>
            <person name="du Plessis D."/>
            <person name="Fuchs T."/>
            <person name="Gasser K."/>
            <person name="Kramer D."/>
            <person name="Li W."/>
            <person name="Munsamy K."/>
            <person name="Piso A."/>
            <person name="Price J.L."/>
            <person name="Sonnekus B."/>
            <person name="Thomas C."/>
            <person name="van der Nest A."/>
            <person name="van Dijk A."/>
            <person name="van Heerden A."/>
            <person name="van Vuuren N."/>
            <person name="Yilmaz N."/>
            <person name="Duong T.A."/>
            <person name="van der Merwe N.A."/>
            <person name="Wingfield M.J."/>
            <person name="Wingfield B.D."/>
        </authorList>
    </citation>
    <scope>NUCLEOTIDE SEQUENCE [LARGE SCALE GENOMIC DNA]</scope>
    <source>
        <strain evidence="7 8">CMW 18300</strain>
    </source>
</reference>
<dbReference type="Gene3D" id="1.20.1740.10">
    <property type="entry name" value="Amino acid/polyamine transporter I"/>
    <property type="match status" value="1"/>
</dbReference>